<accession>A0A067PAF1</accession>
<evidence type="ECO:0000256" key="1">
    <source>
        <dbReference type="SAM" id="MobiDB-lite"/>
    </source>
</evidence>
<dbReference type="HOGENOM" id="CLU_847484_0_0_1"/>
<keyword evidence="3" id="KW-1185">Reference proteome</keyword>
<organism evidence="2 3">
    <name type="scientific">Jaapia argillacea MUCL 33604</name>
    <dbReference type="NCBI Taxonomy" id="933084"/>
    <lineage>
        <taxon>Eukaryota</taxon>
        <taxon>Fungi</taxon>
        <taxon>Dikarya</taxon>
        <taxon>Basidiomycota</taxon>
        <taxon>Agaricomycotina</taxon>
        <taxon>Agaricomycetes</taxon>
        <taxon>Agaricomycetidae</taxon>
        <taxon>Jaapiales</taxon>
        <taxon>Jaapiaceae</taxon>
        <taxon>Jaapia</taxon>
    </lineage>
</organism>
<name>A0A067PAF1_9AGAM</name>
<dbReference type="Proteomes" id="UP000027265">
    <property type="component" value="Unassembled WGS sequence"/>
</dbReference>
<sequence>MNPCPHPLRDSSPRFRMSPLDYGDVCLTFGSIKLPIVKLINGSRSTVTQNTRQTQRDLERDFTRNKLRPSIVAEARPENAGLGWQPAVWYMATFGNDPVSSLPKLYQHFLMAVNLPDKADHIRTTPEWQCASQQWVLALQYTPPKHFPASERFIEKGNAEGTFRTEYWVEADMMRLLEDFSELRRQKWQNLEKPKLDRLIAQFNRHIVDQADKLANSVGESPSFQSHALAARGLLLDQGRYKPSSVRSKMSNLLRDYPLSWRQRSRTNLTSLANDSRTSLSTTRTAPKPSTTRHRPTPVDVTAAKRPHVCRPSQPSVTDHNPYALLASLSPTPPSSPPILAC</sequence>
<dbReference type="STRING" id="933084.A0A067PAF1"/>
<protein>
    <submittedName>
        <fullName evidence="2">Uncharacterized protein</fullName>
    </submittedName>
</protein>
<evidence type="ECO:0000313" key="2">
    <source>
        <dbReference type="EMBL" id="KDQ51764.1"/>
    </source>
</evidence>
<feature type="compositionally biased region" description="Polar residues" evidence="1">
    <location>
        <begin position="268"/>
        <end position="290"/>
    </location>
</feature>
<proteinExistence type="predicted"/>
<evidence type="ECO:0000313" key="3">
    <source>
        <dbReference type="Proteomes" id="UP000027265"/>
    </source>
</evidence>
<dbReference type="AlphaFoldDB" id="A0A067PAF1"/>
<dbReference type="OrthoDB" id="3327494at2759"/>
<reference evidence="3" key="1">
    <citation type="journal article" date="2014" name="Proc. Natl. Acad. Sci. U.S.A.">
        <title>Extensive sampling of basidiomycete genomes demonstrates inadequacy of the white-rot/brown-rot paradigm for wood decay fungi.</title>
        <authorList>
            <person name="Riley R."/>
            <person name="Salamov A.A."/>
            <person name="Brown D.W."/>
            <person name="Nagy L.G."/>
            <person name="Floudas D."/>
            <person name="Held B.W."/>
            <person name="Levasseur A."/>
            <person name="Lombard V."/>
            <person name="Morin E."/>
            <person name="Otillar R."/>
            <person name="Lindquist E.A."/>
            <person name="Sun H."/>
            <person name="LaButti K.M."/>
            <person name="Schmutz J."/>
            <person name="Jabbour D."/>
            <person name="Luo H."/>
            <person name="Baker S.E."/>
            <person name="Pisabarro A.G."/>
            <person name="Walton J.D."/>
            <person name="Blanchette R.A."/>
            <person name="Henrissat B."/>
            <person name="Martin F."/>
            <person name="Cullen D."/>
            <person name="Hibbett D.S."/>
            <person name="Grigoriev I.V."/>
        </authorList>
    </citation>
    <scope>NUCLEOTIDE SEQUENCE [LARGE SCALE GENOMIC DNA]</scope>
    <source>
        <strain evidence="3">MUCL 33604</strain>
    </source>
</reference>
<gene>
    <name evidence="2" type="ORF">JAAARDRAFT_210897</name>
</gene>
<dbReference type="InParanoid" id="A0A067PAF1"/>
<feature type="region of interest" description="Disordered" evidence="1">
    <location>
        <begin position="268"/>
        <end position="318"/>
    </location>
</feature>
<dbReference type="EMBL" id="KL197745">
    <property type="protein sequence ID" value="KDQ51764.1"/>
    <property type="molecule type" value="Genomic_DNA"/>
</dbReference>